<protein>
    <submittedName>
        <fullName evidence="2">Uncharacterized protein</fullName>
    </submittedName>
</protein>
<organism evidence="2 3">
    <name type="scientific">Adineta steineri</name>
    <dbReference type="NCBI Taxonomy" id="433720"/>
    <lineage>
        <taxon>Eukaryota</taxon>
        <taxon>Metazoa</taxon>
        <taxon>Spiralia</taxon>
        <taxon>Gnathifera</taxon>
        <taxon>Rotifera</taxon>
        <taxon>Eurotatoria</taxon>
        <taxon>Bdelloidea</taxon>
        <taxon>Adinetida</taxon>
        <taxon>Adinetidae</taxon>
        <taxon>Adineta</taxon>
    </lineage>
</organism>
<reference evidence="2" key="1">
    <citation type="submission" date="2021-02" db="EMBL/GenBank/DDBJ databases">
        <authorList>
            <person name="Nowell W R."/>
        </authorList>
    </citation>
    <scope>NUCLEOTIDE SEQUENCE</scope>
</reference>
<evidence type="ECO:0000313" key="3">
    <source>
        <dbReference type="Proteomes" id="UP000663844"/>
    </source>
</evidence>
<dbReference type="AlphaFoldDB" id="A0A819X419"/>
<dbReference type="EMBL" id="CAJOAZ010006496">
    <property type="protein sequence ID" value="CAF4136351.1"/>
    <property type="molecule type" value="Genomic_DNA"/>
</dbReference>
<dbReference type="Proteomes" id="UP000663844">
    <property type="component" value="Unassembled WGS sequence"/>
</dbReference>
<evidence type="ECO:0000313" key="1">
    <source>
        <dbReference type="EMBL" id="CAF0834519.1"/>
    </source>
</evidence>
<evidence type="ECO:0000313" key="2">
    <source>
        <dbReference type="EMBL" id="CAF4136351.1"/>
    </source>
</evidence>
<comment type="caution">
    <text evidence="2">The sequence shown here is derived from an EMBL/GenBank/DDBJ whole genome shotgun (WGS) entry which is preliminary data.</text>
</comment>
<dbReference type="Proteomes" id="UP000663845">
    <property type="component" value="Unassembled WGS sequence"/>
</dbReference>
<gene>
    <name evidence="1" type="ORF">JYZ213_LOCUS7019</name>
    <name evidence="2" type="ORF">OXD698_LOCUS37297</name>
</gene>
<dbReference type="EMBL" id="CAJNOG010000045">
    <property type="protein sequence ID" value="CAF0834519.1"/>
    <property type="molecule type" value="Genomic_DNA"/>
</dbReference>
<name>A0A819X419_9BILA</name>
<proteinExistence type="predicted"/>
<accession>A0A819X419</accession>
<sequence length="297" mass="34532">MDKKAVEAIAELNPQCPFYILSSETVPLRLISNPFLIQYYSVSTSKADAGKTLTTLDRVTNIDSIERFSSELYTDLAEYYRNKAYHALDKKHDRNEIKSLLGKSKKCLEMLKYANNPGGVQPAGVLDNEPRVLILRRSDRVTNLNGHLGPLNDVVGIMDNDQAFFGLLNQPNRLFVLIFILGEHDRNQLDNLQNLINFQHYPSVRQNTNALCTDRNQYIKLERTPMGAQQTISFSQNDDTLKWILFICTGAFFSNMRHWMNQFFQNWRKPYGEFYRKEWIRRVELQDGVISRLRDLL</sequence>